<sequence>MKKARFIGVLMAAVMAIVPFAGNAKTSFNSINANADYWLEIPQGTGTWNVYHNGYGKIVSYEPDYAWNYGAYINTGNNGGITWYDSDKRKNFSGYHYCLSIYNSKEKAWYDFKFYNGRLTLEKDFKPKGAKDYTTITLWSFNTGGDMIGFQKDGNMVAYTRSGKPVAHTNTYNTHMTTDQGFKYEYSLTTDGRFRIIRIYPGSGKRETIWDSSKNTMYRI</sequence>
<protein>
    <recommendedName>
        <fullName evidence="4">DUF5640 domain-containing protein</fullName>
    </recommendedName>
</protein>
<dbReference type="Proteomes" id="UP000019365">
    <property type="component" value="Unassembled WGS sequence"/>
</dbReference>
<gene>
    <name evidence="2" type="ORF">RF007C_15810</name>
</gene>
<name>W7UDA8_RUMFL</name>
<evidence type="ECO:0000256" key="1">
    <source>
        <dbReference type="SAM" id="SignalP"/>
    </source>
</evidence>
<dbReference type="PATRIC" id="fig|1341157.4.peg.2560"/>
<dbReference type="InterPro" id="IPR036426">
    <property type="entry name" value="Bulb-type_lectin_dom_sf"/>
</dbReference>
<proteinExistence type="predicted"/>
<dbReference type="Gene3D" id="2.90.10.10">
    <property type="entry name" value="Bulb-type lectin domain"/>
    <property type="match status" value="1"/>
</dbReference>
<comment type="caution">
    <text evidence="2">The sequence shown here is derived from an EMBL/GenBank/DDBJ whole genome shotgun (WGS) entry which is preliminary data.</text>
</comment>
<dbReference type="EMBL" id="ATAX01000028">
    <property type="protein sequence ID" value="EWM53076.1"/>
    <property type="molecule type" value="Genomic_DNA"/>
</dbReference>
<feature type="signal peptide" evidence="1">
    <location>
        <begin position="1"/>
        <end position="21"/>
    </location>
</feature>
<feature type="chain" id="PRO_5038367216" description="DUF5640 domain-containing protein" evidence="1">
    <location>
        <begin position="22"/>
        <end position="220"/>
    </location>
</feature>
<dbReference type="AlphaFoldDB" id="W7UDA8"/>
<evidence type="ECO:0000313" key="3">
    <source>
        <dbReference type="Proteomes" id="UP000019365"/>
    </source>
</evidence>
<accession>W7UDA8</accession>
<keyword evidence="1" id="KW-0732">Signal</keyword>
<evidence type="ECO:0000313" key="2">
    <source>
        <dbReference type="EMBL" id="EWM53076.1"/>
    </source>
</evidence>
<evidence type="ECO:0008006" key="4">
    <source>
        <dbReference type="Google" id="ProtNLM"/>
    </source>
</evidence>
<keyword evidence="3" id="KW-1185">Reference proteome</keyword>
<dbReference type="RefSeq" id="WP_037300298.1">
    <property type="nucleotide sequence ID" value="NZ_ATAX01000028.1"/>
</dbReference>
<reference evidence="2 3" key="1">
    <citation type="journal article" date="2014" name="PLoS ONE">
        <title>Rumen cellulosomics: divergent fiber-degrading strategies revealed by comparative genome-wide analysis of six ruminococcal strains.</title>
        <authorList>
            <person name="Dassa B."/>
            <person name="Borovok I."/>
            <person name="Ruimy-Israeli V."/>
            <person name="Lamed R."/>
            <person name="Flint H.J."/>
            <person name="Duncan S.H."/>
            <person name="Henrissat B."/>
            <person name="Coutinho P."/>
            <person name="Morrison M."/>
            <person name="Mosoni P."/>
            <person name="Yeoman C.J."/>
            <person name="White B.A."/>
            <person name="Bayer E.A."/>
        </authorList>
    </citation>
    <scope>NUCLEOTIDE SEQUENCE [LARGE SCALE GENOMIC DNA]</scope>
    <source>
        <strain evidence="2 3">007c</strain>
    </source>
</reference>
<organism evidence="2 3">
    <name type="scientific">Ruminococcus flavefaciens 007c</name>
    <dbReference type="NCBI Taxonomy" id="1341157"/>
    <lineage>
        <taxon>Bacteria</taxon>
        <taxon>Bacillati</taxon>
        <taxon>Bacillota</taxon>
        <taxon>Clostridia</taxon>
        <taxon>Eubacteriales</taxon>
        <taxon>Oscillospiraceae</taxon>
        <taxon>Ruminococcus</taxon>
    </lineage>
</organism>